<evidence type="ECO:0000259" key="7">
    <source>
        <dbReference type="PROSITE" id="PS50123"/>
    </source>
</evidence>
<dbReference type="InterPro" id="IPR026024">
    <property type="entry name" value="Chemotaxis_MeTrfase_CheR"/>
</dbReference>
<accession>A0A177NLQ6</accession>
<dbReference type="CDD" id="cd02440">
    <property type="entry name" value="AdoMet_MTases"/>
    <property type="match status" value="1"/>
</dbReference>
<evidence type="ECO:0000313" key="9">
    <source>
        <dbReference type="Proteomes" id="UP000077857"/>
    </source>
</evidence>
<dbReference type="PANTHER" id="PTHR24422">
    <property type="entry name" value="CHEMOTAXIS PROTEIN METHYLTRANSFERASE"/>
    <property type="match status" value="1"/>
</dbReference>
<dbReference type="Pfam" id="PF03705">
    <property type="entry name" value="CheR_N"/>
    <property type="match status" value="1"/>
</dbReference>
<dbReference type="SUPFAM" id="SSF53335">
    <property type="entry name" value="S-adenosyl-L-methionine-dependent methyltransferases"/>
    <property type="match status" value="1"/>
</dbReference>
<evidence type="ECO:0000256" key="5">
    <source>
        <dbReference type="PIRNR" id="PIRNR000410"/>
    </source>
</evidence>
<proteinExistence type="predicted"/>
<evidence type="ECO:0000256" key="3">
    <source>
        <dbReference type="ARBA" id="ARBA00022679"/>
    </source>
</evidence>
<dbReference type="PANTHER" id="PTHR24422:SF21">
    <property type="entry name" value="CHEMOTAXIS PROTEIN METHYLTRANSFERASE 1"/>
    <property type="match status" value="1"/>
</dbReference>
<dbReference type="SMART" id="SM00138">
    <property type="entry name" value="MeTrc"/>
    <property type="match status" value="1"/>
</dbReference>
<organism evidence="8 9">
    <name type="scientific">Methylomonas koyamae</name>
    <dbReference type="NCBI Taxonomy" id="702114"/>
    <lineage>
        <taxon>Bacteria</taxon>
        <taxon>Pseudomonadati</taxon>
        <taxon>Pseudomonadota</taxon>
        <taxon>Gammaproteobacteria</taxon>
        <taxon>Methylococcales</taxon>
        <taxon>Methylococcaceae</taxon>
        <taxon>Methylomonas</taxon>
    </lineage>
</organism>
<keyword evidence="2 5" id="KW-0489">Methyltransferase</keyword>
<dbReference type="PRINTS" id="PR00996">
    <property type="entry name" value="CHERMTFRASE"/>
</dbReference>
<dbReference type="InterPro" id="IPR050903">
    <property type="entry name" value="Bact_Chemotaxis_MeTrfase"/>
</dbReference>
<name>A0A177NLQ6_9GAMM</name>
<dbReference type="InterPro" id="IPR022642">
    <property type="entry name" value="CheR_C"/>
</dbReference>
<dbReference type="InterPro" id="IPR029063">
    <property type="entry name" value="SAM-dependent_MTases_sf"/>
</dbReference>
<dbReference type="AlphaFoldDB" id="A0A177NLQ6"/>
<gene>
    <name evidence="8" type="ORF">A1507_08625</name>
</gene>
<feature type="binding site" evidence="6">
    <location>
        <position position="91"/>
    </location>
    <ligand>
        <name>S-adenosyl-L-methionine</name>
        <dbReference type="ChEBI" id="CHEBI:59789"/>
    </ligand>
</feature>
<evidence type="ECO:0000256" key="1">
    <source>
        <dbReference type="ARBA" id="ARBA00001541"/>
    </source>
</evidence>
<dbReference type="Proteomes" id="UP000077857">
    <property type="component" value="Unassembled WGS sequence"/>
</dbReference>
<keyword evidence="3 5" id="KW-0808">Transferase</keyword>
<sequence>MLNSAGTDKSLGISGNLSPADYQAIQQFLSQNCGIELGDSKQYLVKSRLQPLLAKFELPSFADLAAALQSNAFSAQKLKSAVIDAMTTNETFWFRDERQFAELRDNVLPQVLAQKNGSIRIWSAACSSGQEPYSISICGLDALRASGKNRALQIIGTDISEAILEEAKRASYSDAALSRGIDEATKAKYFQKSYDGYQLNEEVTRQVRFQQFNLLKSFAALGRFDVIFCRNVLIYFSDAIKRDILTRMADSLEPGGYLFLSSTEAMPPGIGAYEMVRSGLTNYFRKPG</sequence>
<protein>
    <recommendedName>
        <fullName evidence="5">Chemotaxis protein methyltransferase</fullName>
        <ecNumber evidence="5">2.1.1.80</ecNumber>
    </recommendedName>
</protein>
<dbReference type="EC" id="2.1.1.80" evidence="5"/>
<comment type="caution">
    <text evidence="8">The sequence shown here is derived from an EMBL/GenBank/DDBJ whole genome shotgun (WGS) entry which is preliminary data.</text>
</comment>
<dbReference type="SUPFAM" id="SSF47757">
    <property type="entry name" value="Chemotaxis receptor methyltransferase CheR, N-terminal domain"/>
    <property type="match status" value="1"/>
</dbReference>
<dbReference type="InterPro" id="IPR036804">
    <property type="entry name" value="CheR_N_sf"/>
</dbReference>
<dbReference type="GO" id="GO:0008983">
    <property type="term" value="F:protein-glutamate O-methyltransferase activity"/>
    <property type="evidence" value="ECO:0007669"/>
    <property type="project" value="UniProtKB-EC"/>
</dbReference>
<feature type="binding site" evidence="6">
    <location>
        <position position="89"/>
    </location>
    <ligand>
        <name>S-adenosyl-L-methionine</name>
        <dbReference type="ChEBI" id="CHEBI:59789"/>
    </ligand>
</feature>
<feature type="domain" description="CheR-type methyltransferase" evidence="7">
    <location>
        <begin position="17"/>
        <end position="288"/>
    </location>
</feature>
<dbReference type="Gene3D" id="1.10.155.10">
    <property type="entry name" value="Chemotaxis receptor methyltransferase CheR, N-terminal domain"/>
    <property type="match status" value="1"/>
</dbReference>
<feature type="binding site" evidence="6">
    <location>
        <position position="158"/>
    </location>
    <ligand>
        <name>S-adenosyl-L-methionine</name>
        <dbReference type="ChEBI" id="CHEBI:59789"/>
    </ligand>
</feature>
<evidence type="ECO:0000256" key="6">
    <source>
        <dbReference type="PIRSR" id="PIRSR000410-1"/>
    </source>
</evidence>
<keyword evidence="4 5" id="KW-0949">S-adenosyl-L-methionine</keyword>
<dbReference type="PROSITE" id="PS50123">
    <property type="entry name" value="CHER"/>
    <property type="match status" value="1"/>
</dbReference>
<dbReference type="InterPro" id="IPR000780">
    <property type="entry name" value="CheR_MeTrfase"/>
</dbReference>
<dbReference type="PIRSF" id="PIRSF000410">
    <property type="entry name" value="CheR"/>
    <property type="match status" value="1"/>
</dbReference>
<reference evidence="8 9" key="1">
    <citation type="submission" date="2016-03" db="EMBL/GenBank/DDBJ databases">
        <authorList>
            <person name="Ploux O."/>
        </authorList>
    </citation>
    <scope>NUCLEOTIDE SEQUENCE [LARGE SCALE GENOMIC DNA]</scope>
    <source>
        <strain evidence="8 9">R-45378</strain>
    </source>
</reference>
<dbReference type="Pfam" id="PF01739">
    <property type="entry name" value="CheR"/>
    <property type="match status" value="1"/>
</dbReference>
<evidence type="ECO:0000313" key="8">
    <source>
        <dbReference type="EMBL" id="OAI18957.1"/>
    </source>
</evidence>
<feature type="binding site" evidence="6">
    <location>
        <position position="95"/>
    </location>
    <ligand>
        <name>S-adenosyl-L-methionine</name>
        <dbReference type="ChEBI" id="CHEBI:59789"/>
    </ligand>
</feature>
<evidence type="ECO:0000256" key="2">
    <source>
        <dbReference type="ARBA" id="ARBA00022603"/>
    </source>
</evidence>
<evidence type="ECO:0000256" key="4">
    <source>
        <dbReference type="ARBA" id="ARBA00022691"/>
    </source>
</evidence>
<dbReference type="GO" id="GO:0032259">
    <property type="term" value="P:methylation"/>
    <property type="evidence" value="ECO:0007669"/>
    <property type="project" value="UniProtKB-KW"/>
</dbReference>
<dbReference type="OrthoDB" id="9816309at2"/>
<dbReference type="RefSeq" id="WP_064039829.1">
    <property type="nucleotide sequence ID" value="NZ_LUUJ01000054.1"/>
</dbReference>
<dbReference type="Gene3D" id="3.40.50.150">
    <property type="entry name" value="Vaccinia Virus protein VP39"/>
    <property type="match status" value="1"/>
</dbReference>
<dbReference type="InterPro" id="IPR022641">
    <property type="entry name" value="CheR_N"/>
</dbReference>
<feature type="binding site" evidence="6">
    <location>
        <begin position="213"/>
        <end position="214"/>
    </location>
    <ligand>
        <name>S-adenosyl-L-methionine</name>
        <dbReference type="ChEBI" id="CHEBI:59789"/>
    </ligand>
</feature>
<comment type="function">
    <text evidence="5">Methylation of the membrane-bound methyl-accepting chemotaxis proteins (MCP) to form gamma-glutamyl methyl ester residues in MCP.</text>
</comment>
<feature type="binding site" evidence="6">
    <location>
        <position position="131"/>
    </location>
    <ligand>
        <name>S-adenosyl-L-methionine</name>
        <dbReference type="ChEBI" id="CHEBI:59789"/>
    </ligand>
</feature>
<comment type="catalytic activity">
    <reaction evidence="1 5">
        <text>L-glutamyl-[protein] + S-adenosyl-L-methionine = [protein]-L-glutamate 5-O-methyl ester + S-adenosyl-L-homocysteine</text>
        <dbReference type="Rhea" id="RHEA:24452"/>
        <dbReference type="Rhea" id="RHEA-COMP:10208"/>
        <dbReference type="Rhea" id="RHEA-COMP:10311"/>
        <dbReference type="ChEBI" id="CHEBI:29973"/>
        <dbReference type="ChEBI" id="CHEBI:57856"/>
        <dbReference type="ChEBI" id="CHEBI:59789"/>
        <dbReference type="ChEBI" id="CHEBI:82795"/>
        <dbReference type="EC" id="2.1.1.80"/>
    </reaction>
</comment>
<feature type="binding site" evidence="6">
    <location>
        <begin position="230"/>
        <end position="231"/>
    </location>
    <ligand>
        <name>S-adenosyl-L-methionine</name>
        <dbReference type="ChEBI" id="CHEBI:59789"/>
    </ligand>
</feature>
<dbReference type="EMBL" id="LUUJ01000054">
    <property type="protein sequence ID" value="OAI18957.1"/>
    <property type="molecule type" value="Genomic_DNA"/>
</dbReference>